<evidence type="ECO:0000259" key="4">
    <source>
        <dbReference type="PROSITE" id="PS51782"/>
    </source>
</evidence>
<evidence type="ECO:0000256" key="3">
    <source>
        <dbReference type="SAM" id="SignalP"/>
    </source>
</evidence>
<gene>
    <name evidence="5" type="ORF">GCM10009107_18510</name>
</gene>
<keyword evidence="6" id="KW-1185">Reference proteome</keyword>
<dbReference type="InterPro" id="IPR050570">
    <property type="entry name" value="Cell_wall_metabolism_enzyme"/>
</dbReference>
<dbReference type="Pfam" id="PF01476">
    <property type="entry name" value="LysM"/>
    <property type="match status" value="1"/>
</dbReference>
<dbReference type="InterPro" id="IPR011055">
    <property type="entry name" value="Dup_hybrid_motif"/>
</dbReference>
<comment type="similarity">
    <text evidence="1">Belongs to the E.coli NlpD/Haemophilus LppB family.</text>
</comment>
<evidence type="ECO:0000256" key="1">
    <source>
        <dbReference type="ARBA" id="ARBA00038420"/>
    </source>
</evidence>
<dbReference type="SMART" id="SM00257">
    <property type="entry name" value="LysM"/>
    <property type="match status" value="1"/>
</dbReference>
<dbReference type="PANTHER" id="PTHR21666:SF263">
    <property type="entry name" value="MUREIN HYDROLASE ACTIVATOR NLPD"/>
    <property type="match status" value="1"/>
</dbReference>
<keyword evidence="3" id="KW-0732">Signal</keyword>
<feature type="region of interest" description="Disordered" evidence="2">
    <location>
        <begin position="30"/>
        <end position="67"/>
    </location>
</feature>
<protein>
    <submittedName>
        <fullName evidence="5">Peptidoglycan DD-metalloendopeptidase family protein</fullName>
    </submittedName>
</protein>
<dbReference type="CDD" id="cd12797">
    <property type="entry name" value="M23_peptidase"/>
    <property type="match status" value="1"/>
</dbReference>
<dbReference type="Gene3D" id="3.10.350.10">
    <property type="entry name" value="LysM domain"/>
    <property type="match status" value="1"/>
</dbReference>
<feature type="signal peptide" evidence="3">
    <location>
        <begin position="1"/>
        <end position="22"/>
    </location>
</feature>
<dbReference type="EMBL" id="BAAAEW010000008">
    <property type="protein sequence ID" value="GAA0748695.1"/>
    <property type="molecule type" value="Genomic_DNA"/>
</dbReference>
<reference evidence="6" key="1">
    <citation type="journal article" date="2019" name="Int. J. Syst. Evol. Microbiol.">
        <title>The Global Catalogue of Microorganisms (GCM) 10K type strain sequencing project: providing services to taxonomists for standard genome sequencing and annotation.</title>
        <authorList>
            <consortium name="The Broad Institute Genomics Platform"/>
            <consortium name="The Broad Institute Genome Sequencing Center for Infectious Disease"/>
            <person name="Wu L."/>
            <person name="Ma J."/>
        </authorList>
    </citation>
    <scope>NUCLEOTIDE SEQUENCE [LARGE SCALE GENOMIC DNA]</scope>
    <source>
        <strain evidence="6">JCM 15503</strain>
    </source>
</reference>
<sequence>MTMFRGCRWSTWLALVAVTTLAACTTTKNQAPVEDRGAGRGSAAYSASAAADPSKSGSVVPPAEAKPGTYIVKPGDTLMRIALETGQAWRDLARWNSMDNPNVIEVGQVLRVVPPGQEPGAAATKPVAAAKVETRPLDGKPASAPASGAASGAIVPASGAGMATPPTASGSAAAAAAAAGDDDVQWAWPAAGSVITGFDDTKSKGLAIGGKAGDPVLAAADGRVVYAGSGLRGYGNLIIVKHNATYLTAYAHNQTLLVKEDQAVRKGQKIAEMGNSDADRVQLHFEIRRQGKPIDPAKLLPPR</sequence>
<evidence type="ECO:0000313" key="5">
    <source>
        <dbReference type="EMBL" id="GAA0748695.1"/>
    </source>
</evidence>
<dbReference type="InterPro" id="IPR018392">
    <property type="entry name" value="LysM"/>
</dbReference>
<dbReference type="PANTHER" id="PTHR21666">
    <property type="entry name" value="PEPTIDASE-RELATED"/>
    <property type="match status" value="1"/>
</dbReference>
<feature type="domain" description="LysM" evidence="4">
    <location>
        <begin position="68"/>
        <end position="112"/>
    </location>
</feature>
<dbReference type="SUPFAM" id="SSF51261">
    <property type="entry name" value="Duplicated hybrid motif"/>
    <property type="match status" value="1"/>
</dbReference>
<proteinExistence type="inferred from homology"/>
<dbReference type="PROSITE" id="PS51782">
    <property type="entry name" value="LYSM"/>
    <property type="match status" value="1"/>
</dbReference>
<dbReference type="Gene3D" id="2.70.70.10">
    <property type="entry name" value="Glucose Permease (Domain IIA)"/>
    <property type="match status" value="1"/>
</dbReference>
<dbReference type="CDD" id="cd00118">
    <property type="entry name" value="LysM"/>
    <property type="match status" value="1"/>
</dbReference>
<evidence type="ECO:0000256" key="2">
    <source>
        <dbReference type="SAM" id="MobiDB-lite"/>
    </source>
</evidence>
<accession>A0ABP3V820</accession>
<dbReference type="Pfam" id="PF01551">
    <property type="entry name" value="Peptidase_M23"/>
    <property type="match status" value="1"/>
</dbReference>
<comment type="caution">
    <text evidence="5">The sequence shown here is derived from an EMBL/GenBank/DDBJ whole genome shotgun (WGS) entry which is preliminary data.</text>
</comment>
<feature type="compositionally biased region" description="Low complexity" evidence="2">
    <location>
        <begin position="41"/>
        <end position="58"/>
    </location>
</feature>
<dbReference type="PROSITE" id="PS51257">
    <property type="entry name" value="PROKAR_LIPOPROTEIN"/>
    <property type="match status" value="1"/>
</dbReference>
<dbReference type="InterPro" id="IPR036779">
    <property type="entry name" value="LysM_dom_sf"/>
</dbReference>
<dbReference type="InterPro" id="IPR016047">
    <property type="entry name" value="M23ase_b-sheet_dom"/>
</dbReference>
<evidence type="ECO:0000313" key="6">
    <source>
        <dbReference type="Proteomes" id="UP001500279"/>
    </source>
</evidence>
<feature type="chain" id="PRO_5046179692" evidence="3">
    <location>
        <begin position="23"/>
        <end position="303"/>
    </location>
</feature>
<name>A0ABP3V820_9BURK</name>
<organism evidence="5 6">
    <name type="scientific">Ideonella azotifigens</name>
    <dbReference type="NCBI Taxonomy" id="513160"/>
    <lineage>
        <taxon>Bacteria</taxon>
        <taxon>Pseudomonadati</taxon>
        <taxon>Pseudomonadota</taxon>
        <taxon>Betaproteobacteria</taxon>
        <taxon>Burkholderiales</taxon>
        <taxon>Sphaerotilaceae</taxon>
        <taxon>Ideonella</taxon>
    </lineage>
</organism>
<dbReference type="Proteomes" id="UP001500279">
    <property type="component" value="Unassembled WGS sequence"/>
</dbReference>